<keyword evidence="6" id="KW-1185">Reference proteome</keyword>
<name>A0A4Q4MTW6_9PLEO</name>
<keyword evidence="1" id="KW-0732">Signal</keyword>
<comment type="caution">
    <text evidence="3">The sequence shown here is derived from an EMBL/GenBank/DDBJ whole genome shotgun (WGS) entry which is preliminary data.</text>
</comment>
<reference evidence="5 6" key="2">
    <citation type="journal article" date="2019" name="bioRxiv">
        <title>Genomics, evolutionary history and diagnostics of the Alternaria alternata species group including apple and Asian pear pathotypes.</title>
        <authorList>
            <person name="Armitage A.D."/>
            <person name="Cockerton H.M."/>
            <person name="Sreenivasaprasad S."/>
            <person name="Woodhall J.W."/>
            <person name="Lane C.R."/>
            <person name="Harrison R.J."/>
            <person name="Clarkson J.P."/>
        </authorList>
    </citation>
    <scope>NUCLEOTIDE SEQUENCE [LARGE SCALE GENOMIC DNA]</scope>
    <source>
        <strain evidence="5">FERA 1082</strain>
        <strain evidence="2">FERA 1164</strain>
        <strain evidence="6">FERA 635</strain>
    </source>
</reference>
<dbReference type="Proteomes" id="UP000292402">
    <property type="component" value="Unassembled WGS sequence"/>
</dbReference>
<accession>A0A4Q4MTW6</accession>
<evidence type="ECO:0000313" key="2">
    <source>
        <dbReference type="EMBL" id="RYN19859.1"/>
    </source>
</evidence>
<reference evidence="3" key="3">
    <citation type="journal article" date="2019" name="J. ISSAAS">
        <title>Genomics, evolutionary history and diagnostics of the Alternaria alternata species group including apple and Asian pear pathotypes.</title>
        <authorList>
            <person name="Armitage A.D."/>
            <person name="Cockerton H.M."/>
            <person name="Sreenivasaprasad S."/>
            <person name="Woodhall J."/>
            <person name="Lane C."/>
            <person name="Harrison R.J."/>
            <person name="Clarkson J.P."/>
        </authorList>
    </citation>
    <scope>NUCLEOTIDE SEQUENCE</scope>
    <source>
        <strain evidence="3">FERA 1082</strain>
    </source>
</reference>
<dbReference type="EMBL" id="PDXA01000004">
    <property type="protein sequence ID" value="RYN58908.1"/>
    <property type="molecule type" value="Genomic_DNA"/>
</dbReference>
<protein>
    <recommendedName>
        <fullName evidence="7">Secreted protein</fullName>
    </recommendedName>
</protein>
<feature type="signal peptide" evidence="1">
    <location>
        <begin position="1"/>
        <end position="17"/>
    </location>
</feature>
<evidence type="ECO:0000313" key="3">
    <source>
        <dbReference type="EMBL" id="RYN58908.1"/>
    </source>
</evidence>
<dbReference type="Proteomes" id="UP000292340">
    <property type="component" value="Unassembled WGS sequence"/>
</dbReference>
<evidence type="ECO:0000313" key="4">
    <source>
        <dbReference type="EMBL" id="RYN97391.1"/>
    </source>
</evidence>
<evidence type="ECO:0000313" key="6">
    <source>
        <dbReference type="Proteomes" id="UP000293195"/>
    </source>
</evidence>
<dbReference type="Proteomes" id="UP000293195">
    <property type="component" value="Unassembled WGS sequence"/>
</dbReference>
<organism evidence="3 5">
    <name type="scientific">Alternaria tenuissima</name>
    <dbReference type="NCBI Taxonomy" id="119927"/>
    <lineage>
        <taxon>Eukaryota</taxon>
        <taxon>Fungi</taxon>
        <taxon>Dikarya</taxon>
        <taxon>Ascomycota</taxon>
        <taxon>Pezizomycotina</taxon>
        <taxon>Dothideomycetes</taxon>
        <taxon>Pleosporomycetidae</taxon>
        <taxon>Pleosporales</taxon>
        <taxon>Pleosporineae</taxon>
        <taxon>Pleosporaceae</taxon>
        <taxon>Alternaria</taxon>
        <taxon>Alternaria sect. Alternaria</taxon>
        <taxon>Alternaria alternata complex</taxon>
    </lineage>
</organism>
<proteinExistence type="predicted"/>
<feature type="chain" id="PRO_5044607987" description="Secreted protein" evidence="1">
    <location>
        <begin position="18"/>
        <end position="72"/>
    </location>
</feature>
<dbReference type="EMBL" id="PDXF01000029">
    <property type="protein sequence ID" value="RYN97391.1"/>
    <property type="molecule type" value="Genomic_DNA"/>
</dbReference>
<dbReference type="EMBL" id="PDXB01000040">
    <property type="protein sequence ID" value="RYN19859.1"/>
    <property type="molecule type" value="Genomic_DNA"/>
</dbReference>
<evidence type="ECO:0000313" key="5">
    <source>
        <dbReference type="Proteomes" id="UP000292402"/>
    </source>
</evidence>
<reference evidence="2" key="1">
    <citation type="submission" date="2017-10" db="EMBL/GenBank/DDBJ databases">
        <authorList>
            <person name="Armitage A.D."/>
            <person name="Barbara D.J."/>
            <person name="Woodhall J.W."/>
            <person name="Sreenivasaprasad S."/>
            <person name="Lane C.R."/>
            <person name="Clarkson J.P."/>
            <person name="Harrison R.J."/>
        </authorList>
    </citation>
    <scope>NUCLEOTIDE SEQUENCE</scope>
    <source>
        <strain evidence="2">FERA 1164</strain>
        <strain evidence="4">FERA 635</strain>
    </source>
</reference>
<dbReference type="AlphaFoldDB" id="A0A4Q4MTW6"/>
<evidence type="ECO:0008006" key="7">
    <source>
        <dbReference type="Google" id="ProtNLM"/>
    </source>
</evidence>
<evidence type="ECO:0000256" key="1">
    <source>
        <dbReference type="SAM" id="SignalP"/>
    </source>
</evidence>
<sequence length="72" mass="7678">MQLSIFLSTIFIGLTIATPSGTIEEGPNKVLRDFPSRETEANCIVNGECRKLTCIAPSDFESCSPCGGLPPC</sequence>
<gene>
    <name evidence="3" type="ORF">AA0114_g1808</name>
    <name evidence="2" type="ORF">AA0115_g10559</name>
    <name evidence="4" type="ORF">AA0119_g7531</name>
</gene>